<evidence type="ECO:0000313" key="3">
    <source>
        <dbReference type="Proteomes" id="UP000007939"/>
    </source>
</evidence>
<feature type="domain" description="Pyridoxamine 5'-phosphate oxidase N-terminal" evidence="1">
    <location>
        <begin position="3"/>
        <end position="78"/>
    </location>
</feature>
<keyword evidence="3" id="KW-1185">Reference proteome</keyword>
<evidence type="ECO:0000259" key="1">
    <source>
        <dbReference type="Pfam" id="PF01243"/>
    </source>
</evidence>
<dbReference type="HOGENOM" id="CLU_137964_0_1_12"/>
<dbReference type="RefSeq" id="WP_013740142.1">
    <property type="nucleotide sequence ID" value="NC_015436.1"/>
</dbReference>
<dbReference type="KEGG" id="scc:Spico_1546"/>
<accession>F4GIY0</accession>
<dbReference type="Pfam" id="PF01243">
    <property type="entry name" value="PNPOx_N"/>
    <property type="match status" value="1"/>
</dbReference>
<dbReference type="SUPFAM" id="SSF50475">
    <property type="entry name" value="FMN-binding split barrel"/>
    <property type="match status" value="1"/>
</dbReference>
<reference evidence="3" key="1">
    <citation type="submission" date="2011-04" db="EMBL/GenBank/DDBJ databases">
        <title>The complete genome of Spirochaeta coccoides DSM 17374.</title>
        <authorList>
            <person name="Lucas S."/>
            <person name="Copeland A."/>
            <person name="Lapidus A."/>
            <person name="Bruce D."/>
            <person name="Goodwin L."/>
            <person name="Pitluck S."/>
            <person name="Peters L."/>
            <person name="Kyrpides N."/>
            <person name="Mavromatis K."/>
            <person name="Pagani I."/>
            <person name="Ivanova N."/>
            <person name="Ovchinnikova G."/>
            <person name="Lu M."/>
            <person name="Detter J.C."/>
            <person name="Tapia R."/>
            <person name="Han C."/>
            <person name="Land M."/>
            <person name="Hauser L."/>
            <person name="Markowitz V."/>
            <person name="Cheng J.-F."/>
            <person name="Hugenholtz P."/>
            <person name="Woyke T."/>
            <person name="Wu D."/>
            <person name="Spring S."/>
            <person name="Schroeder M."/>
            <person name="Brambilla E."/>
            <person name="Klenk H.-P."/>
            <person name="Eisen J.A."/>
        </authorList>
    </citation>
    <scope>NUCLEOTIDE SEQUENCE [LARGE SCALE GENOMIC DNA]</scope>
    <source>
        <strain evidence="3">ATCC BAA-1237 / DSM 17374 / SPN1</strain>
    </source>
</reference>
<proteinExistence type="predicted"/>
<dbReference type="AlphaFoldDB" id="F4GIY0"/>
<sequence>MEKTCEFLKKAGTYYLATADGAQPRVRPFGTAHIFEGRLYIQTGASKKVSQEMHVNPRIEICAYTGDEWMRIEAVAVRDGRIEAQASMLDAYPMLKSMYAAGDGNSEVWYLSDATATIYSFTKGAAYTEKF</sequence>
<evidence type="ECO:0000313" key="2">
    <source>
        <dbReference type="EMBL" id="AEC02748.1"/>
    </source>
</evidence>
<dbReference type="STRING" id="760011.Spico_1546"/>
<dbReference type="Proteomes" id="UP000007939">
    <property type="component" value="Chromosome"/>
</dbReference>
<dbReference type="EMBL" id="CP002659">
    <property type="protein sequence ID" value="AEC02748.1"/>
    <property type="molecule type" value="Genomic_DNA"/>
</dbReference>
<dbReference type="InterPro" id="IPR012349">
    <property type="entry name" value="Split_barrel_FMN-bd"/>
</dbReference>
<dbReference type="eggNOG" id="COG5015">
    <property type="taxonomic scope" value="Bacteria"/>
</dbReference>
<dbReference type="OrthoDB" id="9792542at2"/>
<dbReference type="InterPro" id="IPR011576">
    <property type="entry name" value="Pyridox_Oxase_N"/>
</dbReference>
<reference evidence="2 3" key="2">
    <citation type="journal article" date="2012" name="Stand. Genomic Sci.">
        <title>Complete genome sequence of the termite hindgut bacterium Spirochaeta coccoides type strain (SPN1(T)), reclassification in the genus Sphaerochaeta as Sphaerochaeta coccoides comb. nov. and emendations of the family Spirochaetaceae and the genus Sphaerochaeta.</title>
        <authorList>
            <person name="Abt B."/>
            <person name="Han C."/>
            <person name="Scheuner C."/>
            <person name="Lu M."/>
            <person name="Lapidus A."/>
            <person name="Nolan M."/>
            <person name="Lucas S."/>
            <person name="Hammon N."/>
            <person name="Deshpande S."/>
            <person name="Cheng J.F."/>
            <person name="Tapia R."/>
            <person name="Goodwin L.A."/>
            <person name="Pitluck S."/>
            <person name="Liolios K."/>
            <person name="Pagani I."/>
            <person name="Ivanova N."/>
            <person name="Mavromatis K."/>
            <person name="Mikhailova N."/>
            <person name="Huntemann M."/>
            <person name="Pati A."/>
            <person name="Chen A."/>
            <person name="Palaniappan K."/>
            <person name="Land M."/>
            <person name="Hauser L."/>
            <person name="Brambilla E.M."/>
            <person name="Rohde M."/>
            <person name="Spring S."/>
            <person name="Gronow S."/>
            <person name="Goker M."/>
            <person name="Woyke T."/>
            <person name="Bristow J."/>
            <person name="Eisen J.A."/>
            <person name="Markowitz V."/>
            <person name="Hugenholtz P."/>
            <person name="Kyrpides N.C."/>
            <person name="Klenk H.P."/>
            <person name="Detter J.C."/>
        </authorList>
    </citation>
    <scope>NUCLEOTIDE SEQUENCE [LARGE SCALE GENOMIC DNA]</scope>
    <source>
        <strain evidence="3">ATCC BAA-1237 / DSM 17374 / SPN1</strain>
    </source>
</reference>
<name>F4GIY0_PARC1</name>
<gene>
    <name evidence="2" type="ordered locus">Spico_1546</name>
</gene>
<dbReference type="Gene3D" id="2.30.110.10">
    <property type="entry name" value="Electron Transport, Fmn-binding Protein, Chain A"/>
    <property type="match status" value="1"/>
</dbReference>
<organism evidence="2 3">
    <name type="scientific">Parasphaerochaeta coccoides (strain ATCC BAA-1237 / DSM 17374 / SPN1)</name>
    <name type="common">Sphaerochaeta coccoides</name>
    <dbReference type="NCBI Taxonomy" id="760011"/>
    <lineage>
        <taxon>Bacteria</taxon>
        <taxon>Pseudomonadati</taxon>
        <taxon>Spirochaetota</taxon>
        <taxon>Spirochaetia</taxon>
        <taxon>Spirochaetales</taxon>
        <taxon>Sphaerochaetaceae</taxon>
        <taxon>Parasphaerochaeta</taxon>
    </lineage>
</organism>
<protein>
    <submittedName>
        <fullName evidence="2">Pyridoxamine 5'-phosphate oxidase-related FMN-binding protein</fullName>
    </submittedName>
</protein>